<keyword evidence="1 2" id="KW-0533">Nickel</keyword>
<reference evidence="3 4" key="1">
    <citation type="journal article" date="2016" name="Front. Microbiol.">
        <title>Comprehensive Phylogenetic Analysis of Bovine Non-aureus Staphylococci Species Based on Whole-Genome Sequencing.</title>
        <authorList>
            <person name="Naushad S."/>
            <person name="Barkema H.W."/>
            <person name="Luby C."/>
            <person name="Condas L.A."/>
            <person name="Nobrega D.B."/>
            <person name="Carson D.A."/>
            <person name="De Buck J."/>
        </authorList>
    </citation>
    <scope>NUCLEOTIDE SEQUENCE [LARGE SCALE GENOMIC DNA]</scope>
    <source>
        <strain evidence="3 4">SNUC 5336</strain>
    </source>
</reference>
<protein>
    <recommendedName>
        <fullName evidence="2">Pyridinium-3,5-bisthiocarboxylic acid mononucleotide nickel insertion protein</fullName>
        <shortName evidence="2">P2TMN nickel insertion protein</shortName>
        <ecNumber evidence="2">4.99.1.12</ecNumber>
    </recommendedName>
    <alternativeName>
        <fullName evidence="2">Nickel-pincer cofactor biosynthesis protein LarC</fullName>
    </alternativeName>
</protein>
<evidence type="ECO:0000256" key="1">
    <source>
        <dbReference type="ARBA" id="ARBA00022596"/>
    </source>
</evidence>
<evidence type="ECO:0000313" key="4">
    <source>
        <dbReference type="Proteomes" id="UP000241540"/>
    </source>
</evidence>
<dbReference type="GO" id="GO:0016151">
    <property type="term" value="F:nickel cation binding"/>
    <property type="evidence" value="ECO:0007669"/>
    <property type="project" value="UniProtKB-UniRule"/>
</dbReference>
<keyword evidence="2" id="KW-0456">Lyase</keyword>
<dbReference type="Proteomes" id="UP000241540">
    <property type="component" value="Unassembled WGS sequence"/>
</dbReference>
<comment type="similarity">
    <text evidence="2">Belongs to the LarC family.</text>
</comment>
<dbReference type="PANTHER" id="PTHR36566:SF1">
    <property type="entry name" value="PYRIDINIUM-3,5-BISTHIOCARBOXYLIC ACID MONONUCLEOTIDE NICKEL INSERTION PROTEIN"/>
    <property type="match status" value="1"/>
</dbReference>
<evidence type="ECO:0000313" key="3">
    <source>
        <dbReference type="EMBL" id="PTK29515.1"/>
    </source>
</evidence>
<comment type="catalytic activity">
    <reaction evidence="2">
        <text>Ni(II)-pyridinium-3,5-bisthiocarboxylate mononucleotide = pyridinium-3,5-bisthiocarboxylate mononucleotide + Ni(2+)</text>
        <dbReference type="Rhea" id="RHEA:54784"/>
        <dbReference type="ChEBI" id="CHEBI:49786"/>
        <dbReference type="ChEBI" id="CHEBI:137372"/>
        <dbReference type="ChEBI" id="CHEBI:137373"/>
        <dbReference type="EC" id="4.99.1.12"/>
    </reaction>
</comment>
<dbReference type="EC" id="4.99.1.12" evidence="2"/>
<dbReference type="InterPro" id="IPR002822">
    <property type="entry name" value="Ni_insertion"/>
</dbReference>
<comment type="caution">
    <text evidence="3">The sequence shown here is derived from an EMBL/GenBank/DDBJ whole genome shotgun (WGS) entry which is preliminary data.</text>
</comment>
<dbReference type="HAMAP" id="MF_01074">
    <property type="entry name" value="LarC"/>
    <property type="match status" value="1"/>
</dbReference>
<dbReference type="Gene3D" id="3.30.70.1380">
    <property type="entry name" value="Transcriptional regulatory protein pf0864 domain like"/>
    <property type="match status" value="1"/>
</dbReference>
<name>A0A974QMG3_STAHO</name>
<dbReference type="EMBL" id="PZHX01000026">
    <property type="protein sequence ID" value="PTK29515.1"/>
    <property type="molecule type" value="Genomic_DNA"/>
</dbReference>
<dbReference type="GO" id="GO:0016829">
    <property type="term" value="F:lyase activity"/>
    <property type="evidence" value="ECO:0007669"/>
    <property type="project" value="UniProtKB-UniRule"/>
</dbReference>
<dbReference type="PANTHER" id="PTHR36566">
    <property type="entry name" value="NICKEL INSERTION PROTEIN-RELATED"/>
    <property type="match status" value="1"/>
</dbReference>
<dbReference type="NCBIfam" id="TIGR00299">
    <property type="entry name" value="nickel pincer cofactor biosynthesis protein LarC"/>
    <property type="match status" value="1"/>
</dbReference>
<proteinExistence type="inferred from homology"/>
<dbReference type="Pfam" id="PF01969">
    <property type="entry name" value="Ni_insertion"/>
    <property type="match status" value="1"/>
</dbReference>
<evidence type="ECO:0000256" key="2">
    <source>
        <dbReference type="HAMAP-Rule" id="MF_01074"/>
    </source>
</evidence>
<accession>A0A974QMG3</accession>
<comment type="function">
    <text evidence="2">Involved in the biosynthesis of a nickel-pincer cofactor ((SCS)Ni(II) pincer complex). Binds Ni(2+), and functions in nickel delivery to pyridinium-3,5-bisthiocarboxylic acid mononucleotide (P2TMN), to form the mature cofactor. Is thus probably required for the activation of nickel-pincer cofactor-dependent enzymes.</text>
</comment>
<dbReference type="RefSeq" id="WP_107640485.1">
    <property type="nucleotide sequence ID" value="NZ_PZHX01000026.1"/>
</dbReference>
<dbReference type="Gene3D" id="3.10.20.300">
    <property type="entry name" value="mk0293 like domain"/>
    <property type="match status" value="1"/>
</dbReference>
<dbReference type="AlphaFoldDB" id="A0A974QMG3"/>
<dbReference type="GO" id="GO:0051604">
    <property type="term" value="P:protein maturation"/>
    <property type="evidence" value="ECO:0007669"/>
    <property type="project" value="UniProtKB-UniRule"/>
</dbReference>
<organism evidence="3 4">
    <name type="scientific">Staphylococcus hominis</name>
    <dbReference type="NCBI Taxonomy" id="1290"/>
    <lineage>
        <taxon>Bacteria</taxon>
        <taxon>Bacillati</taxon>
        <taxon>Bacillota</taxon>
        <taxon>Bacilli</taxon>
        <taxon>Bacillales</taxon>
        <taxon>Staphylococcaceae</taxon>
        <taxon>Staphylococcus</taxon>
    </lineage>
</organism>
<sequence length="396" mass="44443">MSNALYLDCHAGIAGDMLLAALVDLGASPNEIEHELKKLPIDNFKLNFKKEMKQGIHAMTLSIDFHESHHHRSASDIFKMIDESDLDERVKMRSKSIFETIGHAEAKIHGMSIKDVHFHEVGAMDSIIDIVGGCIALELLNIDHLYCSPIPTGNGKIKIAHGIYPVPAPATAEILKGIPLASFDVHSELTTPTGAAIAKSLVTEFGPFPAATMQHIGYGAGTKNFDFPNVIRAIQFTDNETSYDQVQVLECQIDDMTPETLGHFMDTALQNDVLDIYYSPIIMKKNRPATQLTIICKVEDKLRIEDMILKHTSSLGVRSYKVNRRILDRTFRDVQTPYGNVSIKLSLKNGKIFKIKPEYDDLRVISKQTEQSFQQIYHHVMKSVYQFYNVGDTLKK</sequence>
<gene>
    <name evidence="2" type="primary">larC</name>
    <name evidence="3" type="ORF">BUZ51_10920</name>
</gene>